<name>A0ABP9HFM9_9ACTN</name>
<organism evidence="2 3">
    <name type="scientific">Yinghuangia aomiensis</name>
    <dbReference type="NCBI Taxonomy" id="676205"/>
    <lineage>
        <taxon>Bacteria</taxon>
        <taxon>Bacillati</taxon>
        <taxon>Actinomycetota</taxon>
        <taxon>Actinomycetes</taxon>
        <taxon>Kitasatosporales</taxon>
        <taxon>Streptomycetaceae</taxon>
        <taxon>Yinghuangia</taxon>
    </lineage>
</organism>
<sequence length="158" mass="16526">MHGFLFALTLATALGAAVMGGVFYGFSVLVMKGLAKVPAPEAIRVMQSINRSALTPAFMSVFMGTTLASAALLVWSLVSWDGAYSGYVVAGSALYLVGSFILTAGYHVPRNEALDKADDAQAQVLWQSYLPDWTRMNHVRGLASAAAGGLLIAALAVA</sequence>
<feature type="transmembrane region" description="Helical" evidence="1">
    <location>
        <begin position="6"/>
        <end position="31"/>
    </location>
</feature>
<dbReference type="Pfam" id="PF08592">
    <property type="entry name" value="Anthrone_oxy"/>
    <property type="match status" value="1"/>
</dbReference>
<evidence type="ECO:0000313" key="2">
    <source>
        <dbReference type="EMBL" id="GAA4969691.1"/>
    </source>
</evidence>
<keyword evidence="1" id="KW-0472">Membrane</keyword>
<keyword evidence="1" id="KW-0812">Transmembrane</keyword>
<feature type="transmembrane region" description="Helical" evidence="1">
    <location>
        <begin position="84"/>
        <end position="106"/>
    </location>
</feature>
<evidence type="ECO:0000313" key="3">
    <source>
        <dbReference type="Proteomes" id="UP001500466"/>
    </source>
</evidence>
<dbReference type="Proteomes" id="UP001500466">
    <property type="component" value="Unassembled WGS sequence"/>
</dbReference>
<protein>
    <submittedName>
        <fullName evidence="2">DUF1772 domain-containing protein</fullName>
    </submittedName>
</protein>
<evidence type="ECO:0000256" key="1">
    <source>
        <dbReference type="SAM" id="Phobius"/>
    </source>
</evidence>
<keyword evidence="1" id="KW-1133">Transmembrane helix</keyword>
<reference evidence="3" key="1">
    <citation type="journal article" date="2019" name="Int. J. Syst. Evol. Microbiol.">
        <title>The Global Catalogue of Microorganisms (GCM) 10K type strain sequencing project: providing services to taxonomists for standard genome sequencing and annotation.</title>
        <authorList>
            <consortium name="The Broad Institute Genomics Platform"/>
            <consortium name="The Broad Institute Genome Sequencing Center for Infectious Disease"/>
            <person name="Wu L."/>
            <person name="Ma J."/>
        </authorList>
    </citation>
    <scope>NUCLEOTIDE SEQUENCE [LARGE SCALE GENOMIC DNA]</scope>
    <source>
        <strain evidence="3">JCM 17986</strain>
    </source>
</reference>
<dbReference type="EMBL" id="BAABHS010000013">
    <property type="protein sequence ID" value="GAA4969691.1"/>
    <property type="molecule type" value="Genomic_DNA"/>
</dbReference>
<comment type="caution">
    <text evidence="2">The sequence shown here is derived from an EMBL/GenBank/DDBJ whole genome shotgun (WGS) entry which is preliminary data.</text>
</comment>
<accession>A0ABP9HFM9</accession>
<gene>
    <name evidence="2" type="ORF">GCM10023205_38750</name>
</gene>
<feature type="transmembrane region" description="Helical" evidence="1">
    <location>
        <begin position="139"/>
        <end position="157"/>
    </location>
</feature>
<dbReference type="InterPro" id="IPR013901">
    <property type="entry name" value="Anthrone_oxy"/>
</dbReference>
<dbReference type="RefSeq" id="WP_345676807.1">
    <property type="nucleotide sequence ID" value="NZ_BAABHS010000013.1"/>
</dbReference>
<proteinExistence type="predicted"/>
<keyword evidence="3" id="KW-1185">Reference proteome</keyword>
<feature type="transmembrane region" description="Helical" evidence="1">
    <location>
        <begin position="52"/>
        <end position="78"/>
    </location>
</feature>